<evidence type="ECO:0000313" key="4">
    <source>
        <dbReference type="EMBL" id="QKS55768.1"/>
    </source>
</evidence>
<evidence type="ECO:0000256" key="2">
    <source>
        <dbReference type="SAM" id="Phobius"/>
    </source>
</evidence>
<gene>
    <name evidence="3" type="ORF">DFQ00_102163</name>
    <name evidence="4" type="ORF">HUB98_05145</name>
</gene>
<evidence type="ECO:0000313" key="3">
    <source>
        <dbReference type="EMBL" id="PYE51370.1"/>
    </source>
</evidence>
<accession>A0A2V4WGU3</accession>
<keyword evidence="2" id="KW-0472">Membrane</keyword>
<keyword evidence="2" id="KW-0812">Transmembrane</keyword>
<sequence length="151" mass="16845">MSQPLSRMKTYGSQRQRHSDKKEKIERRTIAQTSLVAETAAAAETGGIPPITSITLPRSQRHSYASALESPVLPQRAPSRSKKAANQQQDSVSEASSLPTRTELHPSRRLKLSKRFVNSLIFIFIMLTVGLVWWGIKGAPPLNTFLPLPWE</sequence>
<organism evidence="3 5">
    <name type="scientific">Paenibacillus barcinonensis</name>
    <dbReference type="NCBI Taxonomy" id="198119"/>
    <lineage>
        <taxon>Bacteria</taxon>
        <taxon>Bacillati</taxon>
        <taxon>Bacillota</taxon>
        <taxon>Bacilli</taxon>
        <taxon>Bacillales</taxon>
        <taxon>Paenibacillaceae</taxon>
        <taxon>Paenibacillus</taxon>
    </lineage>
</organism>
<feature type="region of interest" description="Disordered" evidence="1">
    <location>
        <begin position="62"/>
        <end position="104"/>
    </location>
</feature>
<evidence type="ECO:0000256" key="1">
    <source>
        <dbReference type="SAM" id="MobiDB-lite"/>
    </source>
</evidence>
<feature type="compositionally biased region" description="Polar residues" evidence="1">
    <location>
        <begin position="84"/>
        <end position="100"/>
    </location>
</feature>
<feature type="region of interest" description="Disordered" evidence="1">
    <location>
        <begin position="1"/>
        <end position="30"/>
    </location>
</feature>
<dbReference type="EMBL" id="QJSW01000002">
    <property type="protein sequence ID" value="PYE51370.1"/>
    <property type="molecule type" value="Genomic_DNA"/>
</dbReference>
<evidence type="ECO:0000313" key="6">
    <source>
        <dbReference type="Proteomes" id="UP000509327"/>
    </source>
</evidence>
<protein>
    <submittedName>
        <fullName evidence="3">Uncharacterized protein</fullName>
    </submittedName>
</protein>
<keyword evidence="6" id="KW-1185">Reference proteome</keyword>
<dbReference type="OrthoDB" id="2626509at2"/>
<keyword evidence="2" id="KW-1133">Transmembrane helix</keyword>
<feature type="transmembrane region" description="Helical" evidence="2">
    <location>
        <begin position="116"/>
        <end position="136"/>
    </location>
</feature>
<evidence type="ECO:0000313" key="5">
    <source>
        <dbReference type="Proteomes" id="UP000247790"/>
    </source>
</evidence>
<feature type="compositionally biased region" description="Basic and acidic residues" evidence="1">
    <location>
        <begin position="20"/>
        <end position="29"/>
    </location>
</feature>
<dbReference type="RefSeq" id="WP_110894376.1">
    <property type="nucleotide sequence ID" value="NZ_CP054614.1"/>
</dbReference>
<dbReference type="Proteomes" id="UP000509327">
    <property type="component" value="Chromosome"/>
</dbReference>
<proteinExistence type="predicted"/>
<reference evidence="4 6" key="2">
    <citation type="submission" date="2020-06" db="EMBL/GenBank/DDBJ databases">
        <title>Complete genome of Paenibacillus barcinonensis KACC11450.</title>
        <authorList>
            <person name="Kim M."/>
            <person name="Park Y.-J."/>
            <person name="Shin J.-H."/>
        </authorList>
    </citation>
    <scope>NUCLEOTIDE SEQUENCE [LARGE SCALE GENOMIC DNA]</scope>
    <source>
        <strain evidence="4 6">KACC11450</strain>
    </source>
</reference>
<name>A0A2V4WGU3_PAEBA</name>
<dbReference type="AlphaFoldDB" id="A0A2V4WGU3"/>
<dbReference type="EMBL" id="CP054614">
    <property type="protein sequence ID" value="QKS55768.1"/>
    <property type="molecule type" value="Genomic_DNA"/>
</dbReference>
<reference evidence="3 5" key="1">
    <citation type="submission" date="2018-06" db="EMBL/GenBank/DDBJ databases">
        <title>Genomic Encyclopedia of Type Strains, Phase III (KMG-III): the genomes of soil and plant-associated and newly described type strains.</title>
        <authorList>
            <person name="Whitman W."/>
        </authorList>
    </citation>
    <scope>NUCLEOTIDE SEQUENCE [LARGE SCALE GENOMIC DNA]</scope>
    <source>
        <strain evidence="3 5">CECT 7022</strain>
    </source>
</reference>
<dbReference type="Proteomes" id="UP000247790">
    <property type="component" value="Unassembled WGS sequence"/>
</dbReference>